<dbReference type="Gene3D" id="3.30.70.1060">
    <property type="entry name" value="Dimeric alpha+beta barrel"/>
    <property type="match status" value="1"/>
</dbReference>
<accession>A0A369UT56</accession>
<dbReference type="PANTHER" id="PTHR37828:SF1">
    <property type="entry name" value="YCII-RELATED DOMAIN-CONTAINING PROTEIN"/>
    <property type="match status" value="1"/>
</dbReference>
<name>A0A369UT56_9GAMM</name>
<dbReference type="RefSeq" id="WP_114844049.1">
    <property type="nucleotide sequence ID" value="NZ_JBHSPE010000001.1"/>
</dbReference>
<comment type="caution">
    <text evidence="3">The sequence shown here is derived from an EMBL/GenBank/DDBJ whole genome shotgun (WGS) entry which is preliminary data.</text>
</comment>
<dbReference type="AlphaFoldDB" id="A0A369UT56"/>
<keyword evidence="4" id="KW-1185">Reference proteome</keyword>
<protein>
    <recommendedName>
        <fullName evidence="2">YCII-related domain-containing protein</fullName>
    </recommendedName>
</protein>
<dbReference type="SUPFAM" id="SSF54909">
    <property type="entry name" value="Dimeric alpha+beta barrel"/>
    <property type="match status" value="1"/>
</dbReference>
<feature type="domain" description="YCII-related" evidence="2">
    <location>
        <begin position="3"/>
        <end position="81"/>
    </location>
</feature>
<dbReference type="Pfam" id="PF03795">
    <property type="entry name" value="YCII"/>
    <property type="match status" value="1"/>
</dbReference>
<evidence type="ECO:0000313" key="4">
    <source>
        <dbReference type="Proteomes" id="UP000253782"/>
    </source>
</evidence>
<evidence type="ECO:0000259" key="2">
    <source>
        <dbReference type="Pfam" id="PF03795"/>
    </source>
</evidence>
<proteinExistence type="inferred from homology"/>
<gene>
    <name evidence="3" type="ORF">DVJ77_03535</name>
</gene>
<dbReference type="Proteomes" id="UP000253782">
    <property type="component" value="Unassembled WGS sequence"/>
</dbReference>
<dbReference type="EMBL" id="QQAH01000001">
    <property type="protein sequence ID" value="RDD83657.1"/>
    <property type="molecule type" value="Genomic_DNA"/>
</dbReference>
<dbReference type="PANTHER" id="PTHR37828">
    <property type="entry name" value="GSR2449 PROTEIN"/>
    <property type="match status" value="1"/>
</dbReference>
<sequence length="84" mass="9534">MNRYLILVMRRPQFDPAMVRPHQDFLEGLRAGGRIELSGPFGDKTGGAYLLHADSFEEALAIVHTDPAYISGGWEMTVYEWHAR</sequence>
<dbReference type="InterPro" id="IPR005545">
    <property type="entry name" value="YCII"/>
</dbReference>
<reference evidence="3 4" key="1">
    <citation type="submission" date="2018-07" db="EMBL/GenBank/DDBJ databases">
        <title>Dyella tabacisoli L4-6T, whole genome shotgun sequence.</title>
        <authorList>
            <person name="Zhou X.-K."/>
            <person name="Li W.-J."/>
            <person name="Duan Y.-Q."/>
        </authorList>
    </citation>
    <scope>NUCLEOTIDE SEQUENCE [LARGE SCALE GENOMIC DNA]</scope>
    <source>
        <strain evidence="3 4">L4-6</strain>
    </source>
</reference>
<evidence type="ECO:0000256" key="1">
    <source>
        <dbReference type="ARBA" id="ARBA00007689"/>
    </source>
</evidence>
<comment type="similarity">
    <text evidence="1">Belongs to the YciI family.</text>
</comment>
<evidence type="ECO:0000313" key="3">
    <source>
        <dbReference type="EMBL" id="RDD83657.1"/>
    </source>
</evidence>
<dbReference type="InterPro" id="IPR011008">
    <property type="entry name" value="Dimeric_a/b-barrel"/>
</dbReference>
<organism evidence="3 4">
    <name type="scientific">Dyella tabacisoli</name>
    <dbReference type="NCBI Taxonomy" id="2282381"/>
    <lineage>
        <taxon>Bacteria</taxon>
        <taxon>Pseudomonadati</taxon>
        <taxon>Pseudomonadota</taxon>
        <taxon>Gammaproteobacteria</taxon>
        <taxon>Lysobacterales</taxon>
        <taxon>Rhodanobacteraceae</taxon>
        <taxon>Dyella</taxon>
    </lineage>
</organism>
<dbReference type="OrthoDB" id="8968203at2"/>